<dbReference type="EMBL" id="VWRN01000053">
    <property type="protein sequence ID" value="KAA6119256.1"/>
    <property type="molecule type" value="Genomic_DNA"/>
</dbReference>
<sequence>MPSLHAEPQSRLSSPQAAGPQAGLPSSCGPSALSALSPALARVFDDSARSVAAQVQACLGDDADALLALLPAAARAGSPDGYTRHLIYADPMARFSAMLLVWRPGQASPVHGHRTWCAYRVLQGSLYERHYRWDEAAQVARPSGGVVREPGAVFSVPAGLGHIHSLGHAGRGMDRGMAQDMDQHMDRHDGEAGDIAVSLHLYGVEAAQIATGINLLVATG</sequence>
<dbReference type="AlphaFoldDB" id="A0A5M8AAX0"/>
<dbReference type="GO" id="GO:0008198">
    <property type="term" value="F:ferrous iron binding"/>
    <property type="evidence" value="ECO:0007669"/>
    <property type="project" value="TreeGrafter"/>
</dbReference>
<evidence type="ECO:0000256" key="2">
    <source>
        <dbReference type="ARBA" id="ARBA00022723"/>
    </source>
</evidence>
<proteinExistence type="inferred from homology"/>
<evidence type="ECO:0000256" key="6">
    <source>
        <dbReference type="SAM" id="MobiDB-lite"/>
    </source>
</evidence>
<keyword evidence="3 7" id="KW-0223">Dioxygenase</keyword>
<evidence type="ECO:0000313" key="8">
    <source>
        <dbReference type="Proteomes" id="UP000324324"/>
    </source>
</evidence>
<keyword evidence="8" id="KW-1185">Reference proteome</keyword>
<dbReference type="PANTHER" id="PTHR12918:SF1">
    <property type="entry name" value="CYSTEINE DIOXYGENASE TYPE 1"/>
    <property type="match status" value="1"/>
</dbReference>
<dbReference type="CDD" id="cd10548">
    <property type="entry name" value="cupin_CDO"/>
    <property type="match status" value="1"/>
</dbReference>
<feature type="region of interest" description="Disordered" evidence="6">
    <location>
        <begin position="1"/>
        <end position="26"/>
    </location>
</feature>
<evidence type="ECO:0000313" key="7">
    <source>
        <dbReference type="EMBL" id="KAA6119256.1"/>
    </source>
</evidence>
<dbReference type="Pfam" id="PF05995">
    <property type="entry name" value="CDO_I"/>
    <property type="match status" value="1"/>
</dbReference>
<protein>
    <submittedName>
        <fullName evidence="7">Cysteine dioxygenase</fullName>
    </submittedName>
</protein>
<dbReference type="PANTHER" id="PTHR12918">
    <property type="entry name" value="CYSTEINE DIOXYGENASE"/>
    <property type="match status" value="1"/>
</dbReference>
<evidence type="ECO:0000256" key="4">
    <source>
        <dbReference type="ARBA" id="ARBA00023002"/>
    </source>
</evidence>
<dbReference type="SUPFAM" id="SSF51182">
    <property type="entry name" value="RmlC-like cupins"/>
    <property type="match status" value="1"/>
</dbReference>
<dbReference type="InterPro" id="IPR014710">
    <property type="entry name" value="RmlC-like_jellyroll"/>
</dbReference>
<evidence type="ECO:0000256" key="3">
    <source>
        <dbReference type="ARBA" id="ARBA00022964"/>
    </source>
</evidence>
<keyword evidence="4" id="KW-0560">Oxidoreductase</keyword>
<name>A0A5M8AAX0_9BURK</name>
<evidence type="ECO:0000256" key="1">
    <source>
        <dbReference type="ARBA" id="ARBA00006622"/>
    </source>
</evidence>
<comment type="similarity">
    <text evidence="1">Belongs to the cysteine dioxygenase family.</text>
</comment>
<keyword evidence="5" id="KW-0408">Iron</keyword>
<reference evidence="7 8" key="1">
    <citation type="submission" date="2019-09" db="EMBL/GenBank/DDBJ databases">
        <title>Isolation of a novel species in the genus Cupriavidus from patients with sepsis using whole genome sequencing.</title>
        <authorList>
            <person name="Kweon O.J."/>
            <person name="Lee M.-K."/>
        </authorList>
    </citation>
    <scope>NUCLEOTIDE SEQUENCE [LARGE SCALE GENOMIC DNA]</scope>
    <source>
        <strain evidence="7 8">MKL-01</strain>
    </source>
</reference>
<gene>
    <name evidence="7" type="ORF">F1599_21580</name>
</gene>
<dbReference type="InterPro" id="IPR011051">
    <property type="entry name" value="RmlC_Cupin_sf"/>
</dbReference>
<dbReference type="Gene3D" id="2.60.120.10">
    <property type="entry name" value="Jelly Rolls"/>
    <property type="match status" value="1"/>
</dbReference>
<evidence type="ECO:0000256" key="5">
    <source>
        <dbReference type="ARBA" id="ARBA00023004"/>
    </source>
</evidence>
<dbReference type="Proteomes" id="UP000324324">
    <property type="component" value="Unassembled WGS sequence"/>
</dbReference>
<dbReference type="GO" id="GO:0019448">
    <property type="term" value="P:L-cysteine catabolic process"/>
    <property type="evidence" value="ECO:0007669"/>
    <property type="project" value="TreeGrafter"/>
</dbReference>
<organism evidence="7 8">
    <name type="scientific">Cupriavidus cauae</name>
    <dbReference type="NCBI Taxonomy" id="2608999"/>
    <lineage>
        <taxon>Bacteria</taxon>
        <taxon>Pseudomonadati</taxon>
        <taxon>Pseudomonadota</taxon>
        <taxon>Betaproteobacteria</taxon>
        <taxon>Burkholderiales</taxon>
        <taxon>Burkholderiaceae</taxon>
        <taxon>Cupriavidus</taxon>
    </lineage>
</organism>
<keyword evidence="2" id="KW-0479">Metal-binding</keyword>
<dbReference type="RefSeq" id="WP_150084459.1">
    <property type="nucleotide sequence ID" value="NZ_VWRN01000053.1"/>
</dbReference>
<dbReference type="InterPro" id="IPR010300">
    <property type="entry name" value="CDO_1"/>
</dbReference>
<accession>A0A5M8AAX0</accession>
<dbReference type="GO" id="GO:0017172">
    <property type="term" value="F:cysteine dioxygenase activity"/>
    <property type="evidence" value="ECO:0007669"/>
    <property type="project" value="TreeGrafter"/>
</dbReference>
<comment type="caution">
    <text evidence="7">The sequence shown here is derived from an EMBL/GenBank/DDBJ whole genome shotgun (WGS) entry which is preliminary data.</text>
</comment>